<feature type="domain" description="Chlorhexidine efflux transporter" evidence="2">
    <location>
        <begin position="5"/>
        <end position="64"/>
    </location>
</feature>
<dbReference type="EMBL" id="BJNY01000006">
    <property type="protein sequence ID" value="GED05639.1"/>
    <property type="molecule type" value="Genomic_DNA"/>
</dbReference>
<evidence type="ECO:0000256" key="1">
    <source>
        <dbReference type="SAM" id="Phobius"/>
    </source>
</evidence>
<comment type="caution">
    <text evidence="3">The sequence shown here is derived from an EMBL/GenBank/DDBJ whole genome shotgun (WGS) entry which is preliminary data.</text>
</comment>
<protein>
    <recommendedName>
        <fullName evidence="2">Chlorhexidine efflux transporter domain-containing protein</fullName>
    </recommendedName>
</protein>
<feature type="transmembrane region" description="Helical" evidence="1">
    <location>
        <begin position="12"/>
        <end position="31"/>
    </location>
</feature>
<feature type="transmembrane region" description="Helical" evidence="1">
    <location>
        <begin position="79"/>
        <end position="100"/>
    </location>
</feature>
<reference evidence="3 4" key="1">
    <citation type="submission" date="2019-06" db="EMBL/GenBank/DDBJ databases">
        <title>Whole genome shotgun sequence of Glutamicibacter uratoxydans NBRC 15515.</title>
        <authorList>
            <person name="Hosoyama A."/>
            <person name="Uohara A."/>
            <person name="Ohji S."/>
            <person name="Ichikawa N."/>
        </authorList>
    </citation>
    <scope>NUCLEOTIDE SEQUENCE [LARGE SCALE GENOMIC DNA]</scope>
    <source>
        <strain evidence="3 4">NBRC 15515</strain>
    </source>
</reference>
<dbReference type="NCBIfam" id="NF033664">
    <property type="entry name" value="PACE_transport"/>
    <property type="match status" value="1"/>
</dbReference>
<dbReference type="InterPro" id="IPR007896">
    <property type="entry name" value="BTP_bacteria"/>
</dbReference>
<evidence type="ECO:0000313" key="4">
    <source>
        <dbReference type="Proteomes" id="UP000316612"/>
    </source>
</evidence>
<gene>
    <name evidence="3" type="ORF">AUR04nite_11710</name>
</gene>
<evidence type="ECO:0000259" key="2">
    <source>
        <dbReference type="Pfam" id="PF05232"/>
    </source>
</evidence>
<dbReference type="OrthoDB" id="1631120at2"/>
<dbReference type="AlphaFoldDB" id="A0A4Y4DJZ6"/>
<evidence type="ECO:0000313" key="3">
    <source>
        <dbReference type="EMBL" id="GED05639.1"/>
    </source>
</evidence>
<accession>A0A4Y4DJZ6</accession>
<name>A0A4Y4DJZ6_GLUUR</name>
<dbReference type="Proteomes" id="UP000316612">
    <property type="component" value="Unassembled WGS sequence"/>
</dbReference>
<keyword evidence="1" id="KW-1133">Transmembrane helix</keyword>
<keyword evidence="1" id="KW-0812">Transmembrane</keyword>
<feature type="transmembrane region" description="Helical" evidence="1">
    <location>
        <begin position="37"/>
        <end position="58"/>
    </location>
</feature>
<sequence>MSASLRRLVYVLSYELIAVAATTFGLWALGYSGSHSSMVAVVSSGTALVWNYLFNLLFESWERRQASTRRTLARRIAHALGFEGGLVLILVPLLALILQVGILEALVLEAGLLVFFLVYTFVFAWAFDQLVPAPHSRPQEAEALHS</sequence>
<feature type="domain" description="Chlorhexidine efflux transporter" evidence="2">
    <location>
        <begin position="70"/>
        <end position="132"/>
    </location>
</feature>
<keyword evidence="4" id="KW-1185">Reference proteome</keyword>
<organism evidence="3 4">
    <name type="scientific">Glutamicibacter uratoxydans</name>
    <name type="common">Arthrobacter uratoxydans</name>
    <dbReference type="NCBI Taxonomy" id="43667"/>
    <lineage>
        <taxon>Bacteria</taxon>
        <taxon>Bacillati</taxon>
        <taxon>Actinomycetota</taxon>
        <taxon>Actinomycetes</taxon>
        <taxon>Micrococcales</taxon>
        <taxon>Micrococcaceae</taxon>
        <taxon>Glutamicibacter</taxon>
    </lineage>
</organism>
<proteinExistence type="predicted"/>
<keyword evidence="1" id="KW-0472">Membrane</keyword>
<dbReference type="InterPro" id="IPR058208">
    <property type="entry name" value="PACE"/>
</dbReference>
<dbReference type="RefSeq" id="WP_141362922.1">
    <property type="nucleotide sequence ID" value="NZ_BAAAJL010000007.1"/>
</dbReference>
<feature type="transmembrane region" description="Helical" evidence="1">
    <location>
        <begin position="106"/>
        <end position="127"/>
    </location>
</feature>
<dbReference type="Pfam" id="PF05232">
    <property type="entry name" value="BTP"/>
    <property type="match status" value="2"/>
</dbReference>